<evidence type="ECO:0000256" key="5">
    <source>
        <dbReference type="ARBA" id="ARBA00023242"/>
    </source>
</evidence>
<feature type="compositionally biased region" description="Basic residues" evidence="6">
    <location>
        <begin position="1529"/>
        <end position="1539"/>
    </location>
</feature>
<feature type="compositionally biased region" description="Pro residues" evidence="6">
    <location>
        <begin position="1075"/>
        <end position="1087"/>
    </location>
</feature>
<evidence type="ECO:0000256" key="1">
    <source>
        <dbReference type="ARBA" id="ARBA00004123"/>
    </source>
</evidence>
<feature type="region of interest" description="Disordered" evidence="6">
    <location>
        <begin position="1011"/>
        <end position="1059"/>
    </location>
</feature>
<reference evidence="10 11" key="1">
    <citation type="journal article" date="2018" name="Nat. Ecol. Evol.">
        <title>Pezizomycetes genomes reveal the molecular basis of ectomycorrhizal truffle lifestyle.</title>
        <authorList>
            <person name="Murat C."/>
            <person name="Payen T."/>
            <person name="Noel B."/>
            <person name="Kuo A."/>
            <person name="Morin E."/>
            <person name="Chen J."/>
            <person name="Kohler A."/>
            <person name="Krizsan K."/>
            <person name="Balestrini R."/>
            <person name="Da Silva C."/>
            <person name="Montanini B."/>
            <person name="Hainaut M."/>
            <person name="Levati E."/>
            <person name="Barry K.W."/>
            <person name="Belfiori B."/>
            <person name="Cichocki N."/>
            <person name="Clum A."/>
            <person name="Dockter R.B."/>
            <person name="Fauchery L."/>
            <person name="Guy J."/>
            <person name="Iotti M."/>
            <person name="Le Tacon F."/>
            <person name="Lindquist E.A."/>
            <person name="Lipzen A."/>
            <person name="Malagnac F."/>
            <person name="Mello A."/>
            <person name="Molinier V."/>
            <person name="Miyauchi S."/>
            <person name="Poulain J."/>
            <person name="Riccioni C."/>
            <person name="Rubini A."/>
            <person name="Sitrit Y."/>
            <person name="Splivallo R."/>
            <person name="Traeger S."/>
            <person name="Wang M."/>
            <person name="Zifcakova L."/>
            <person name="Wipf D."/>
            <person name="Zambonelli A."/>
            <person name="Paolocci F."/>
            <person name="Nowrousian M."/>
            <person name="Ottonello S."/>
            <person name="Baldrian P."/>
            <person name="Spatafora J.W."/>
            <person name="Henrissat B."/>
            <person name="Nagy L.G."/>
            <person name="Aury J.M."/>
            <person name="Wincker P."/>
            <person name="Grigoriev I.V."/>
            <person name="Bonfante P."/>
            <person name="Martin F.M."/>
        </authorList>
    </citation>
    <scope>NUCLEOTIDE SEQUENCE [LARGE SCALE GENOMIC DNA]</scope>
    <source>
        <strain evidence="10 11">ATCC MYA-4762</strain>
    </source>
</reference>
<feature type="compositionally biased region" description="Basic and acidic residues" evidence="6">
    <location>
        <begin position="584"/>
        <end position="598"/>
    </location>
</feature>
<name>A0A3N4LW51_9PEZI</name>
<dbReference type="InterPro" id="IPR044210">
    <property type="entry name" value="Tfc3-like"/>
</dbReference>
<dbReference type="GO" id="GO:0006384">
    <property type="term" value="P:transcription initiation at RNA polymerase III promoter"/>
    <property type="evidence" value="ECO:0007669"/>
    <property type="project" value="InterPro"/>
</dbReference>
<dbReference type="PANTHER" id="PTHR15180:SF1">
    <property type="entry name" value="GENERAL TRANSCRIPTION FACTOR 3C POLYPEPTIDE 1"/>
    <property type="match status" value="1"/>
</dbReference>
<dbReference type="Pfam" id="PF24538">
    <property type="entry name" value="DUF7599"/>
    <property type="match status" value="1"/>
</dbReference>
<accession>A0A3N4LW51</accession>
<evidence type="ECO:0000256" key="3">
    <source>
        <dbReference type="ARBA" id="ARBA00023125"/>
    </source>
</evidence>
<dbReference type="InterPro" id="IPR056020">
    <property type="entry name" value="DUF7599"/>
</dbReference>
<protein>
    <submittedName>
        <fullName evidence="10">Uncharacterized protein</fullName>
    </submittedName>
</protein>
<feature type="domain" description="DUF7599" evidence="9">
    <location>
        <begin position="315"/>
        <end position="408"/>
    </location>
</feature>
<organism evidence="10 11">
    <name type="scientific">Terfezia boudieri ATCC MYA-4762</name>
    <dbReference type="NCBI Taxonomy" id="1051890"/>
    <lineage>
        <taxon>Eukaryota</taxon>
        <taxon>Fungi</taxon>
        <taxon>Dikarya</taxon>
        <taxon>Ascomycota</taxon>
        <taxon>Pezizomycotina</taxon>
        <taxon>Pezizomycetes</taxon>
        <taxon>Pezizales</taxon>
        <taxon>Pezizaceae</taxon>
        <taxon>Terfezia</taxon>
    </lineage>
</organism>
<dbReference type="OrthoDB" id="5403573at2759"/>
<evidence type="ECO:0000313" key="10">
    <source>
        <dbReference type="EMBL" id="RPB25809.1"/>
    </source>
</evidence>
<evidence type="ECO:0000313" key="11">
    <source>
        <dbReference type="Proteomes" id="UP000267821"/>
    </source>
</evidence>
<feature type="compositionally biased region" description="Basic and acidic residues" evidence="6">
    <location>
        <begin position="1540"/>
        <end position="1551"/>
    </location>
</feature>
<proteinExistence type="predicted"/>
<evidence type="ECO:0000256" key="4">
    <source>
        <dbReference type="ARBA" id="ARBA00023163"/>
    </source>
</evidence>
<evidence type="ECO:0000256" key="2">
    <source>
        <dbReference type="ARBA" id="ARBA00022553"/>
    </source>
</evidence>
<evidence type="ECO:0000256" key="6">
    <source>
        <dbReference type="SAM" id="MobiDB-lite"/>
    </source>
</evidence>
<comment type="subcellular location">
    <subcellularLocation>
        <location evidence="1">Nucleus</location>
    </subcellularLocation>
</comment>
<feature type="compositionally biased region" description="Pro residues" evidence="6">
    <location>
        <begin position="856"/>
        <end position="866"/>
    </location>
</feature>
<feature type="region of interest" description="Disordered" evidence="6">
    <location>
        <begin position="793"/>
        <end position="899"/>
    </location>
</feature>
<dbReference type="GO" id="GO:0042791">
    <property type="term" value="P:5S class rRNA transcription by RNA polymerase III"/>
    <property type="evidence" value="ECO:0007669"/>
    <property type="project" value="TreeGrafter"/>
</dbReference>
<keyword evidence="5" id="KW-0539">Nucleus</keyword>
<feature type="region of interest" description="Disordered" evidence="6">
    <location>
        <begin position="1072"/>
        <end position="1104"/>
    </location>
</feature>
<dbReference type="GO" id="GO:0000127">
    <property type="term" value="C:transcription factor TFIIIC complex"/>
    <property type="evidence" value="ECO:0007669"/>
    <property type="project" value="InterPro"/>
</dbReference>
<dbReference type="Pfam" id="PF20222">
    <property type="entry name" value="DUF6581"/>
    <property type="match status" value="1"/>
</dbReference>
<dbReference type="Pfam" id="PF04182">
    <property type="entry name" value="B-block_TFIIIC"/>
    <property type="match status" value="1"/>
</dbReference>
<dbReference type="PANTHER" id="PTHR15180">
    <property type="entry name" value="GENERAL TRANSCRIPTION FACTOR 3C POLYPEPTIDE 1"/>
    <property type="match status" value="1"/>
</dbReference>
<keyword evidence="4" id="KW-0804">Transcription</keyword>
<feature type="region of interest" description="Disordered" evidence="6">
    <location>
        <begin position="660"/>
        <end position="774"/>
    </location>
</feature>
<dbReference type="InterPro" id="IPR046488">
    <property type="entry name" value="Sfc3/Tfc3_C"/>
</dbReference>
<feature type="compositionally biased region" description="Basic and acidic residues" evidence="6">
    <location>
        <begin position="827"/>
        <end position="836"/>
    </location>
</feature>
<feature type="compositionally biased region" description="Polar residues" evidence="6">
    <location>
        <begin position="1026"/>
        <end position="1040"/>
    </location>
</feature>
<dbReference type="STRING" id="1051890.A0A3N4LW51"/>
<feature type="region of interest" description="Disordered" evidence="6">
    <location>
        <begin position="1529"/>
        <end position="1558"/>
    </location>
</feature>
<feature type="compositionally biased region" description="Basic and acidic residues" evidence="6">
    <location>
        <begin position="884"/>
        <end position="894"/>
    </location>
</feature>
<dbReference type="InParanoid" id="A0A3N4LW51"/>
<sequence>MSIEALASYVLDEIALDGDNGTSIPKLFDYVRQFYHNHRQRRFRIANLLESGPAVLSNDDPQVEEAVDDSNFFPTQDLDLGLRKEIWKRLVSDLDFKVGKNNEGSTLEFEEVEEGYEQIEADTQKGKEIENIVDAQGTEGVTGGDVVTESQAVETSSQAIEAESEAIETGSPAVEEAKATKMKKWRVYASLEQRWKSLTGHGVDHKKIPPKFFDLLTEIGRHREKGILQPTLTKVTNQDARSVGPRTAALAKMGYIEKVNVLAAKLRTSKLTLQCYATLRDLKENKLKKKAKEAGTKVDRNSANAQWTGDTVDVRKMVEAIFAVLRQAKNQVLMHSDIKRKLGMDKSRFHFRAFARIIRRVEKTGCLKRIRVPLKLTRHKKTRTIPTGFTDKCLARCIKLIREPNEQDWEQTLNVTLKRDADDVEDENGEGGNEGDDDGEKDNDQDDELDHDAVAKLENVEGDLVEESSRIIPSWVPDRSLENIIYDAVDAAGMDGVSSMDLHQIVAGRFYYRPLDQVLRRLGDNPLKSQPPHLLRLAIIRETGIEGRHTHYRYFSYRWHDKLVKAGLGKPVGGPKKAHVKGKKKEEEKQREREEAAPKRVTVATDDLGFSFVDKRRLLKGDGSCTIKEAQEKLAAPESAHILKGRYVIETTEGGRSSVRWSGWNRAPKVPGTGVKNTGGTVRRGRPPNWLKETRKRAAESVEVKEMPPPPPLKKLKIDENGAPIPPKPRGRPKKPDHLLKNPRKPSRYIPRIRVEPEESTRPVVPEEPMPSESERFVGLSVIGLLGEDVAVTEKDRPVPQHQVAARAAEEPTGLEVDMEDAADNETVPHRKETQRSHSSPPATEPVDDALQPLVPQSPAPEPAAPAPKRRGRPPKNKCAAKNTPKETNKRKVDTPTAKEITEFFQKNTVEQTTAPAVLVMQSAKNTCAKAAASDTATRETVMTIPKTRAAKAKLLNTPQAPLEPVKEPIKERVRETVATREGGNEAESVNVEMLDAVPLKAVTPVVQGVPSETREPAVPTASVIPDTTSKASRRAQSTMAPPERAKRRRSTRFTASEDAMEEAIMLTPTVQVPDPAPIGSPHPEPASPEGTPAPSIPATAEGTPIPVLKGKMYRNKPATKYRLPRSEPTMVLEEIDDTPKMSYGSAGGMLMIARQRVILELMEENGGVFPGGLEIKHAFESRYKRKNPKAGQPDRRLMVSLVSSLQRNGKINQIVINFINSRGLRQTKRILADSKLPLDHPLILQMKNNIVAADGNLWFPEGTEIPKEAQKLASSVRGLPTQPGAIESVEFERMFVPARKILQAQRAEAARQKRLSRIEKEHEFPRFTAEQKELAAKRLEYRRRRAAITALAKRVDYVEGDDEAWDAPSDNQMEVEPQKRSKWWGGLVDRPDVQELNQVSNFVPAPGPGPNVVIHPANGIPDPTKEKDFLNGVRKVYSWETKQVFAEDELHTYFGFNMINHFCRGPDTTGSTDFTPERASMSNLIFQPDFRKGKGNPFTAKKYGRRRKKALKALDMSETVPKPKRRRLIGPRQKRTRREKAMAELHHGQPVEEEDAALEELPQKSQIIPRKRHLFDYEQDDVLLAAIVIVRTLFGGFDRRIDWALVAKAFPDHDLPTLKARWPRVRDAHKTHLKKLQIDFEEVYLDAYERGEMPEITRGEIGDFDLPWHCRWFKDNVTVPDAKSVPSLTKSREAFNSLYDLRAEKPSWRDEYHNPALTGAQRTNFMSSHPYECQLFATKSDERPYEDADGNIECIKSLIKANILTDISVYDARRAFEMLSSYSVENVDTAFYFLTGNKTLAPKKDAEKLVPGRNYEFTERFHLSLRVPVGGRMWEQATQFEKMMGEEFCSSSGGNGKGKGKVGALQAPRSPGGQLPSMSLSPFMNDGSMMALLNLLANRRITLDKSRYVSNIHGLVPGYRTRSMEKAMIDFPIMISPTELYYCKPIAPPPPPAANSVNWKEEPVRLWYDIMGNLVHGMWRKCCAAVLGTVVTRPGIRDAEVVKVLWPGLTMAEVETVGDWLEKAGVLENRVVGGVKARFVKDEFWWGLGDRERRMAECGGSAQGVDETEE</sequence>
<dbReference type="GO" id="GO:0005634">
    <property type="term" value="C:nucleus"/>
    <property type="evidence" value="ECO:0007669"/>
    <property type="project" value="UniProtKB-SubCell"/>
</dbReference>
<evidence type="ECO:0000259" key="7">
    <source>
        <dbReference type="Pfam" id="PF04182"/>
    </source>
</evidence>
<feature type="compositionally biased region" description="Basic and acidic residues" evidence="6">
    <location>
        <begin position="692"/>
        <end position="706"/>
    </location>
</feature>
<gene>
    <name evidence="10" type="ORF">L211DRAFT_835865</name>
</gene>
<dbReference type="EMBL" id="ML121536">
    <property type="protein sequence ID" value="RPB25809.1"/>
    <property type="molecule type" value="Genomic_DNA"/>
</dbReference>
<keyword evidence="11" id="KW-1185">Reference proteome</keyword>
<feature type="domain" description="Transcription factor tau subunit sfc3/Tfc3 C-terminal" evidence="8">
    <location>
        <begin position="1573"/>
        <end position="2002"/>
    </location>
</feature>
<feature type="region of interest" description="Disordered" evidence="6">
    <location>
        <begin position="416"/>
        <end position="447"/>
    </location>
</feature>
<dbReference type="GO" id="GO:0003677">
    <property type="term" value="F:DNA binding"/>
    <property type="evidence" value="ECO:0007669"/>
    <property type="project" value="UniProtKB-KW"/>
</dbReference>
<feature type="domain" description="B-block binding subunit of TFIIIC" evidence="7">
    <location>
        <begin position="213"/>
        <end position="278"/>
    </location>
</feature>
<evidence type="ECO:0000259" key="8">
    <source>
        <dbReference type="Pfam" id="PF20222"/>
    </source>
</evidence>
<dbReference type="Proteomes" id="UP000267821">
    <property type="component" value="Unassembled WGS sequence"/>
</dbReference>
<dbReference type="InterPro" id="IPR007309">
    <property type="entry name" value="TFIIIC_Bblock-bd"/>
</dbReference>
<evidence type="ECO:0000259" key="9">
    <source>
        <dbReference type="Pfam" id="PF24538"/>
    </source>
</evidence>
<keyword evidence="2" id="KW-0597">Phosphoprotein</keyword>
<keyword evidence="3" id="KW-0238">DNA-binding</keyword>
<feature type="region of interest" description="Disordered" evidence="6">
    <location>
        <begin position="570"/>
        <end position="599"/>
    </location>
</feature>
<feature type="compositionally biased region" description="Acidic residues" evidence="6">
    <location>
        <begin position="422"/>
        <end position="447"/>
    </location>
</feature>
<feature type="region of interest" description="Disordered" evidence="6">
    <location>
        <begin position="1852"/>
        <end position="1873"/>
    </location>
</feature>